<dbReference type="Proteomes" id="UP000024404">
    <property type="component" value="Unassembled WGS sequence"/>
</dbReference>
<dbReference type="AlphaFoldDB" id="A0A8R1Y038"/>
<feature type="transmembrane region" description="Helical" evidence="1">
    <location>
        <begin position="32"/>
        <end position="56"/>
    </location>
</feature>
<organism evidence="2 3">
    <name type="scientific">Onchocerca volvulus</name>
    <dbReference type="NCBI Taxonomy" id="6282"/>
    <lineage>
        <taxon>Eukaryota</taxon>
        <taxon>Metazoa</taxon>
        <taxon>Ecdysozoa</taxon>
        <taxon>Nematoda</taxon>
        <taxon>Chromadorea</taxon>
        <taxon>Rhabditida</taxon>
        <taxon>Spirurina</taxon>
        <taxon>Spiruromorpha</taxon>
        <taxon>Filarioidea</taxon>
        <taxon>Onchocercidae</taxon>
        <taxon>Onchocerca</taxon>
    </lineage>
</organism>
<keyword evidence="1" id="KW-0472">Membrane</keyword>
<dbReference type="EnsemblMetazoa" id="OVOC74.1">
    <property type="protein sequence ID" value="OVOC74.1"/>
    <property type="gene ID" value="WBGene00236883"/>
</dbReference>
<proteinExistence type="predicted"/>
<keyword evidence="1" id="KW-0812">Transmembrane</keyword>
<evidence type="ECO:0000313" key="3">
    <source>
        <dbReference type="Proteomes" id="UP000024404"/>
    </source>
</evidence>
<reference evidence="3" key="1">
    <citation type="submission" date="2013-10" db="EMBL/GenBank/DDBJ databases">
        <title>Genome sequencing of Onchocerca volvulus.</title>
        <authorList>
            <person name="Cotton J."/>
            <person name="Tsai J."/>
            <person name="Stanley E."/>
            <person name="Tracey A."/>
            <person name="Holroyd N."/>
            <person name="Lustigman S."/>
            <person name="Berriman M."/>
        </authorList>
    </citation>
    <scope>NUCLEOTIDE SEQUENCE</scope>
</reference>
<keyword evidence="3" id="KW-1185">Reference proteome</keyword>
<sequence length="99" mass="11510">MELVSNKSLKKAICGGKMKMSVELLGYNFPNWFLHGTFVMYLKIFNINGELLGIIMRKFQIHNVRRYIPWTENSIGIFRFFGDGVWGNHSEESEHLVKG</sequence>
<evidence type="ECO:0000256" key="1">
    <source>
        <dbReference type="SAM" id="Phobius"/>
    </source>
</evidence>
<evidence type="ECO:0000313" key="2">
    <source>
        <dbReference type="EnsemblMetazoa" id="OVOC74.1"/>
    </source>
</evidence>
<reference evidence="2" key="2">
    <citation type="submission" date="2022-06" db="UniProtKB">
        <authorList>
            <consortium name="EnsemblMetazoa"/>
        </authorList>
    </citation>
    <scope>IDENTIFICATION</scope>
</reference>
<name>A0A8R1Y038_ONCVO</name>
<protein>
    <submittedName>
        <fullName evidence="2">Uncharacterized protein</fullName>
    </submittedName>
</protein>
<keyword evidence="1" id="KW-1133">Transmembrane helix</keyword>
<accession>A0A8R1Y038</accession>
<dbReference type="EMBL" id="CMVM020000018">
    <property type="status" value="NOT_ANNOTATED_CDS"/>
    <property type="molecule type" value="Genomic_DNA"/>
</dbReference>